<organism evidence="3 4">
    <name type="scientific">Frateuria terrea</name>
    <dbReference type="NCBI Taxonomy" id="529704"/>
    <lineage>
        <taxon>Bacteria</taxon>
        <taxon>Pseudomonadati</taxon>
        <taxon>Pseudomonadota</taxon>
        <taxon>Gammaproteobacteria</taxon>
        <taxon>Lysobacterales</taxon>
        <taxon>Rhodanobacteraceae</taxon>
        <taxon>Frateuria</taxon>
    </lineage>
</organism>
<keyword evidence="4" id="KW-1185">Reference proteome</keyword>
<proteinExistence type="predicted"/>
<evidence type="ECO:0000256" key="1">
    <source>
        <dbReference type="ARBA" id="ARBA00022801"/>
    </source>
</evidence>
<dbReference type="EMBL" id="FNYC01000002">
    <property type="protein sequence ID" value="SEI59697.1"/>
    <property type="molecule type" value="Genomic_DNA"/>
</dbReference>
<evidence type="ECO:0000313" key="3">
    <source>
        <dbReference type="EMBL" id="SEI59697.1"/>
    </source>
</evidence>
<gene>
    <name evidence="3" type="ORF">SAMN04487997_1124</name>
</gene>
<dbReference type="InterPro" id="IPR036380">
    <property type="entry name" value="Isochorismatase-like_sf"/>
</dbReference>
<dbReference type="Gene3D" id="3.40.50.850">
    <property type="entry name" value="Isochorismatase-like"/>
    <property type="match status" value="1"/>
</dbReference>
<dbReference type="AlphaFoldDB" id="A0A1H6S4H9"/>
<dbReference type="OrthoDB" id="1157330at2"/>
<dbReference type="STRING" id="529704.SAMN02927913_1040"/>
<dbReference type="GO" id="GO:0016787">
    <property type="term" value="F:hydrolase activity"/>
    <property type="evidence" value="ECO:0007669"/>
    <property type="project" value="UniProtKB-KW"/>
</dbReference>
<protein>
    <submittedName>
        <fullName evidence="3">Nicotinamidase-related amidase</fullName>
    </submittedName>
</protein>
<evidence type="ECO:0000259" key="2">
    <source>
        <dbReference type="Pfam" id="PF00857"/>
    </source>
</evidence>
<name>A0A1H6S4H9_9GAMM</name>
<sequence length="176" mass="18462">MTTALLVIDLQVGVLQDCFDAGGVVARSCALVERARGRRAGGVGAARRPQDLPVGSASWRLADGLVPAPVEPRVSKTFYDAFADTPLHALLEARGVRRLVIAGAQTDYCIRTTAQRAAAEGYAVVLASDAHTTTAAEFGGVMLSGEQIVAHTNGYFAGLRYPGVDVGIARHDAIPF</sequence>
<dbReference type="InterPro" id="IPR000868">
    <property type="entry name" value="Isochorismatase-like_dom"/>
</dbReference>
<dbReference type="RefSeq" id="WP_091334504.1">
    <property type="nucleotide sequence ID" value="NZ_FNYC01000002.1"/>
</dbReference>
<feature type="domain" description="Isochorismatase-like" evidence="2">
    <location>
        <begin position="3"/>
        <end position="137"/>
    </location>
</feature>
<dbReference type="PANTHER" id="PTHR43540">
    <property type="entry name" value="PEROXYUREIDOACRYLATE/UREIDOACRYLATE AMIDOHYDROLASE-RELATED"/>
    <property type="match status" value="1"/>
</dbReference>
<dbReference type="Proteomes" id="UP000199420">
    <property type="component" value="Unassembled WGS sequence"/>
</dbReference>
<dbReference type="InterPro" id="IPR050272">
    <property type="entry name" value="Isochorismatase-like_hydrls"/>
</dbReference>
<evidence type="ECO:0000313" key="4">
    <source>
        <dbReference type="Proteomes" id="UP000199420"/>
    </source>
</evidence>
<keyword evidence="1" id="KW-0378">Hydrolase</keyword>
<accession>A0A1H6S4H9</accession>
<dbReference type="SUPFAM" id="SSF52499">
    <property type="entry name" value="Isochorismatase-like hydrolases"/>
    <property type="match status" value="1"/>
</dbReference>
<reference evidence="3 4" key="1">
    <citation type="submission" date="2016-10" db="EMBL/GenBank/DDBJ databases">
        <authorList>
            <person name="de Groot N.N."/>
        </authorList>
    </citation>
    <scope>NUCLEOTIDE SEQUENCE [LARGE SCALE GENOMIC DNA]</scope>
    <source>
        <strain evidence="3 4">DSM 26515</strain>
    </source>
</reference>
<dbReference type="Pfam" id="PF00857">
    <property type="entry name" value="Isochorismatase"/>
    <property type="match status" value="1"/>
</dbReference>